<evidence type="ECO:0000256" key="3">
    <source>
        <dbReference type="ARBA" id="ARBA00023163"/>
    </source>
</evidence>
<dbReference type="EMBL" id="JARRAG010000002">
    <property type="protein sequence ID" value="MDG3007220.1"/>
    <property type="molecule type" value="Genomic_DNA"/>
</dbReference>
<evidence type="ECO:0000256" key="2">
    <source>
        <dbReference type="ARBA" id="ARBA00023125"/>
    </source>
</evidence>
<dbReference type="Gene3D" id="1.10.10.10">
    <property type="entry name" value="Winged helix-like DNA-binding domain superfamily/Winged helix DNA-binding domain"/>
    <property type="match status" value="1"/>
</dbReference>
<evidence type="ECO:0000259" key="4">
    <source>
        <dbReference type="PROSITE" id="PS50995"/>
    </source>
</evidence>
<dbReference type="Proteomes" id="UP001216907">
    <property type="component" value="Unassembled WGS sequence"/>
</dbReference>
<gene>
    <name evidence="5" type="ORF">PZE19_25945</name>
</gene>
<keyword evidence="3" id="KW-0804">Transcription</keyword>
<protein>
    <submittedName>
        <fullName evidence="5">MarR family winged helix-turn-helix transcriptional regulator</fullName>
    </submittedName>
</protein>
<accession>A0ABT6FI49</accession>
<evidence type="ECO:0000256" key="1">
    <source>
        <dbReference type="ARBA" id="ARBA00023015"/>
    </source>
</evidence>
<feature type="domain" description="HTH marR-type" evidence="4">
    <location>
        <begin position="16"/>
        <end position="147"/>
    </location>
</feature>
<dbReference type="RefSeq" id="WP_277863506.1">
    <property type="nucleotide sequence ID" value="NZ_JARRAG010000002.1"/>
</dbReference>
<dbReference type="InterPro" id="IPR036388">
    <property type="entry name" value="WH-like_DNA-bd_sf"/>
</dbReference>
<dbReference type="SUPFAM" id="SSF46785">
    <property type="entry name" value="Winged helix' DNA-binding domain"/>
    <property type="match status" value="1"/>
</dbReference>
<dbReference type="SMART" id="SM00347">
    <property type="entry name" value="HTH_MARR"/>
    <property type="match status" value="1"/>
</dbReference>
<keyword evidence="1" id="KW-0805">Transcription regulation</keyword>
<comment type="caution">
    <text evidence="5">The sequence shown here is derived from an EMBL/GenBank/DDBJ whole genome shotgun (WGS) entry which is preliminary data.</text>
</comment>
<dbReference type="Pfam" id="PF12802">
    <property type="entry name" value="MarR_2"/>
    <property type="match status" value="1"/>
</dbReference>
<sequence>MSAERPIHELADEMASACLAGHARLLSRLLTNRYEATVAPLGLTIARVLLLGAVAKHGKVTPSVLAEQLGFDPSTLSRNFKMLRSEGLIDMAHASDGGHTVVSLTPQGESLFRQANERWRVAQREAEAALGSRLSASVRAAARKLRD</sequence>
<evidence type="ECO:0000313" key="6">
    <source>
        <dbReference type="Proteomes" id="UP001216907"/>
    </source>
</evidence>
<reference evidence="5 6" key="1">
    <citation type="submission" date="2023-03" db="EMBL/GenBank/DDBJ databases">
        <title>Paludisphaera mucosa sp. nov. a novel planctomycete from northern fen.</title>
        <authorList>
            <person name="Ivanova A."/>
        </authorList>
    </citation>
    <scope>NUCLEOTIDE SEQUENCE [LARGE SCALE GENOMIC DNA]</scope>
    <source>
        <strain evidence="5 6">Pla2</strain>
    </source>
</reference>
<dbReference type="InterPro" id="IPR036390">
    <property type="entry name" value="WH_DNA-bd_sf"/>
</dbReference>
<keyword evidence="6" id="KW-1185">Reference proteome</keyword>
<dbReference type="InterPro" id="IPR039422">
    <property type="entry name" value="MarR/SlyA-like"/>
</dbReference>
<organism evidence="5 6">
    <name type="scientific">Paludisphaera mucosa</name>
    <dbReference type="NCBI Taxonomy" id="3030827"/>
    <lineage>
        <taxon>Bacteria</taxon>
        <taxon>Pseudomonadati</taxon>
        <taxon>Planctomycetota</taxon>
        <taxon>Planctomycetia</taxon>
        <taxon>Isosphaerales</taxon>
        <taxon>Isosphaeraceae</taxon>
        <taxon>Paludisphaera</taxon>
    </lineage>
</organism>
<dbReference type="InterPro" id="IPR000835">
    <property type="entry name" value="HTH_MarR-typ"/>
</dbReference>
<keyword evidence="2" id="KW-0238">DNA-binding</keyword>
<dbReference type="PANTHER" id="PTHR33164:SF64">
    <property type="entry name" value="TRANSCRIPTIONAL REGULATOR SLYA"/>
    <property type="match status" value="1"/>
</dbReference>
<name>A0ABT6FI49_9BACT</name>
<dbReference type="PANTHER" id="PTHR33164">
    <property type="entry name" value="TRANSCRIPTIONAL REGULATOR, MARR FAMILY"/>
    <property type="match status" value="1"/>
</dbReference>
<dbReference type="PROSITE" id="PS50995">
    <property type="entry name" value="HTH_MARR_2"/>
    <property type="match status" value="1"/>
</dbReference>
<proteinExistence type="predicted"/>
<evidence type="ECO:0000313" key="5">
    <source>
        <dbReference type="EMBL" id="MDG3007220.1"/>
    </source>
</evidence>